<reference evidence="1 2" key="1">
    <citation type="submission" date="2020-02" db="EMBL/GenBank/DDBJ databases">
        <authorList>
            <person name="Zheng R.K."/>
            <person name="Sun C.M."/>
        </authorList>
    </citation>
    <scope>NUCLEOTIDE SEQUENCE [LARGE SCALE GENOMIC DNA]</scope>
    <source>
        <strain evidence="2">zrk23</strain>
    </source>
</reference>
<dbReference type="EMBL" id="CP049109">
    <property type="protein sequence ID" value="QIG81607.1"/>
    <property type="molecule type" value="Genomic_DNA"/>
</dbReference>
<organism evidence="1 2">
    <name type="scientific">Stakelama tenebrarum</name>
    <dbReference type="NCBI Taxonomy" id="2711215"/>
    <lineage>
        <taxon>Bacteria</taxon>
        <taxon>Pseudomonadati</taxon>
        <taxon>Pseudomonadota</taxon>
        <taxon>Alphaproteobacteria</taxon>
        <taxon>Sphingomonadales</taxon>
        <taxon>Sphingomonadaceae</taxon>
        <taxon>Stakelama</taxon>
    </lineage>
</organism>
<gene>
    <name evidence="1" type="ORF">G5C33_18645</name>
</gene>
<evidence type="ECO:0000313" key="1">
    <source>
        <dbReference type="EMBL" id="QIG81607.1"/>
    </source>
</evidence>
<evidence type="ECO:0000313" key="2">
    <source>
        <dbReference type="Proteomes" id="UP000501568"/>
    </source>
</evidence>
<protein>
    <submittedName>
        <fullName evidence="1">Uncharacterized protein</fullName>
    </submittedName>
</protein>
<dbReference type="RefSeq" id="WP_165328534.1">
    <property type="nucleotide sequence ID" value="NZ_CP049109.1"/>
</dbReference>
<proteinExistence type="predicted"/>
<dbReference type="Proteomes" id="UP000501568">
    <property type="component" value="Chromosome"/>
</dbReference>
<accession>A0A6G6Y9W9</accession>
<keyword evidence="2" id="KW-1185">Reference proteome</keyword>
<dbReference type="AlphaFoldDB" id="A0A6G6Y9W9"/>
<dbReference type="KEGG" id="spzr:G5C33_18645"/>
<name>A0A6G6Y9W9_9SPHN</name>
<sequence>MRVGVAALCLLSACGGSGTYGAGQCGAAPDGWFDPRTERPHLSVGNEIRLDAEGGLRWNGQPRTEEGVGEYLAISARMAPQPAVVLVVDNDAECGDVRRIRSVMAGTAICDAGLCGEVSDSSNARINQEMRGNQLELVQ</sequence>